<reference evidence="4 5" key="1">
    <citation type="submission" date="2018-06" db="EMBL/GenBank/DDBJ databases">
        <authorList>
            <consortium name="Pathogen Informatics"/>
            <person name="Doyle S."/>
        </authorList>
    </citation>
    <scope>NUCLEOTIDE SEQUENCE [LARGE SCALE GENOMIC DNA]</scope>
    <source>
        <strain evidence="4 5">NCTC1934</strain>
    </source>
</reference>
<name>A0A378YPC8_9NOCA</name>
<dbReference type="Proteomes" id="UP000255467">
    <property type="component" value="Unassembled WGS sequence"/>
</dbReference>
<dbReference type="AlphaFoldDB" id="A0A378YPC8"/>
<evidence type="ECO:0000259" key="3">
    <source>
        <dbReference type="PROSITE" id="PS51186"/>
    </source>
</evidence>
<dbReference type="EMBL" id="UGRY01000002">
    <property type="protein sequence ID" value="SUA79055.1"/>
    <property type="molecule type" value="Genomic_DNA"/>
</dbReference>
<keyword evidence="5" id="KW-1185">Reference proteome</keyword>
<feature type="domain" description="N-acetyltransferase" evidence="3">
    <location>
        <begin position="20"/>
        <end position="163"/>
    </location>
</feature>
<gene>
    <name evidence="4" type="ORF">NCTC1934_03611</name>
</gene>
<evidence type="ECO:0000313" key="5">
    <source>
        <dbReference type="Proteomes" id="UP000255467"/>
    </source>
</evidence>
<dbReference type="PROSITE" id="PS51186">
    <property type="entry name" value="GNAT"/>
    <property type="match status" value="1"/>
</dbReference>
<evidence type="ECO:0000256" key="1">
    <source>
        <dbReference type="ARBA" id="ARBA00022679"/>
    </source>
</evidence>
<dbReference type="Pfam" id="PF00583">
    <property type="entry name" value="Acetyltransf_1"/>
    <property type="match status" value="1"/>
</dbReference>
<proteinExistence type="predicted"/>
<keyword evidence="2" id="KW-0012">Acyltransferase</keyword>
<dbReference type="PANTHER" id="PTHR43877">
    <property type="entry name" value="AMINOALKYLPHOSPHONATE N-ACETYLTRANSFERASE-RELATED-RELATED"/>
    <property type="match status" value="1"/>
</dbReference>
<sequence>MKRWQVLPLGAEHVHSLAECHIACWREAYANLVPAQVLDAFDVDRRAEQLEKQRLRYPGRTVVAVADDAVIGFGSGGPSLDDAAPTPHEINAMYVRAAWYGTGLAHDLMRAVLVPDVDTSLWVFEENPRARAFYRKYGFALDGGRRVEAFSPALEVRMVRHAAALPHHS</sequence>
<organism evidence="4 5">
    <name type="scientific">Nocardia otitidiscaviarum</name>
    <dbReference type="NCBI Taxonomy" id="1823"/>
    <lineage>
        <taxon>Bacteria</taxon>
        <taxon>Bacillati</taxon>
        <taxon>Actinomycetota</taxon>
        <taxon>Actinomycetes</taxon>
        <taxon>Mycobacteriales</taxon>
        <taxon>Nocardiaceae</taxon>
        <taxon>Nocardia</taxon>
    </lineage>
</organism>
<dbReference type="SUPFAM" id="SSF55729">
    <property type="entry name" value="Acyl-CoA N-acyltransferases (Nat)"/>
    <property type="match status" value="1"/>
</dbReference>
<evidence type="ECO:0000256" key="2">
    <source>
        <dbReference type="ARBA" id="ARBA00023315"/>
    </source>
</evidence>
<dbReference type="InterPro" id="IPR000182">
    <property type="entry name" value="GNAT_dom"/>
</dbReference>
<dbReference type="Gene3D" id="3.40.630.30">
    <property type="match status" value="1"/>
</dbReference>
<keyword evidence="1 4" id="KW-0808">Transferase</keyword>
<evidence type="ECO:0000313" key="4">
    <source>
        <dbReference type="EMBL" id="SUA79055.1"/>
    </source>
</evidence>
<protein>
    <submittedName>
        <fullName evidence="4">Acetyltransferase (GNAT) family</fullName>
    </submittedName>
</protein>
<dbReference type="GO" id="GO:0016747">
    <property type="term" value="F:acyltransferase activity, transferring groups other than amino-acyl groups"/>
    <property type="evidence" value="ECO:0007669"/>
    <property type="project" value="InterPro"/>
</dbReference>
<dbReference type="RefSeq" id="WP_051037567.1">
    <property type="nucleotide sequence ID" value="NZ_JADLRH010000006.1"/>
</dbReference>
<accession>A0A378YPC8</accession>
<dbReference type="InterPro" id="IPR050832">
    <property type="entry name" value="Bact_Acetyltransf"/>
</dbReference>
<dbReference type="InterPro" id="IPR016181">
    <property type="entry name" value="Acyl_CoA_acyltransferase"/>
</dbReference>
<dbReference type="PANTHER" id="PTHR43877:SF1">
    <property type="entry name" value="ACETYLTRANSFERASE"/>
    <property type="match status" value="1"/>
</dbReference>
<dbReference type="OrthoDB" id="5243635at2"/>